<dbReference type="Proteomes" id="UP000434580">
    <property type="component" value="Unassembled WGS sequence"/>
</dbReference>
<evidence type="ECO:0000256" key="1">
    <source>
        <dbReference type="ARBA" id="ARBA00001946"/>
    </source>
</evidence>
<dbReference type="GO" id="GO:0046872">
    <property type="term" value="F:metal ion binding"/>
    <property type="evidence" value="ECO:0007669"/>
    <property type="project" value="UniProtKB-KW"/>
</dbReference>
<keyword evidence="8" id="KW-0460">Magnesium</keyword>
<dbReference type="GO" id="GO:0006281">
    <property type="term" value="P:DNA repair"/>
    <property type="evidence" value="ECO:0007669"/>
    <property type="project" value="UniProtKB-KW"/>
</dbReference>
<dbReference type="PANTHER" id="PTHR47707">
    <property type="entry name" value="8-OXO-DGTP DIPHOSPHATASE"/>
    <property type="match status" value="1"/>
</dbReference>
<dbReference type="InterPro" id="IPR029119">
    <property type="entry name" value="MutY_C"/>
</dbReference>
<evidence type="ECO:0000256" key="3">
    <source>
        <dbReference type="ARBA" id="ARBA00022457"/>
    </source>
</evidence>
<dbReference type="EMBL" id="CACSII010000017">
    <property type="protein sequence ID" value="CAA0114218.1"/>
    <property type="molecule type" value="Genomic_DNA"/>
</dbReference>
<comment type="catalytic activity">
    <reaction evidence="10">
        <text>8-oxo-dGTP + H2O = 8-oxo-dGMP + diphosphate + H(+)</text>
        <dbReference type="Rhea" id="RHEA:31575"/>
        <dbReference type="ChEBI" id="CHEBI:15377"/>
        <dbReference type="ChEBI" id="CHEBI:15378"/>
        <dbReference type="ChEBI" id="CHEBI:33019"/>
        <dbReference type="ChEBI" id="CHEBI:63224"/>
        <dbReference type="ChEBI" id="CHEBI:77896"/>
        <dbReference type="EC" id="3.6.1.55"/>
    </reaction>
</comment>
<dbReference type="GO" id="GO:0008413">
    <property type="term" value="F:8-oxo-7,8-dihydroguanosine triphosphate pyrophosphatase activity"/>
    <property type="evidence" value="ECO:0007669"/>
    <property type="project" value="TreeGrafter"/>
</dbReference>
<dbReference type="InterPro" id="IPR015797">
    <property type="entry name" value="NUDIX_hydrolase-like_dom_sf"/>
</dbReference>
<evidence type="ECO:0000256" key="15">
    <source>
        <dbReference type="ARBA" id="ARBA00041979"/>
    </source>
</evidence>
<evidence type="ECO:0000256" key="13">
    <source>
        <dbReference type="ARBA" id="ARBA00040794"/>
    </source>
</evidence>
<feature type="domain" description="Nudix hydrolase" evidence="17">
    <location>
        <begin position="8"/>
        <end position="138"/>
    </location>
</feature>
<dbReference type="GO" id="GO:0006260">
    <property type="term" value="P:DNA replication"/>
    <property type="evidence" value="ECO:0007669"/>
    <property type="project" value="UniProtKB-KW"/>
</dbReference>
<evidence type="ECO:0000256" key="14">
    <source>
        <dbReference type="ARBA" id="ARBA00041592"/>
    </source>
</evidence>
<keyword evidence="3" id="KW-0515">Mutator protein</keyword>
<protein>
    <recommendedName>
        <fullName evidence="13">8-oxo-dGTP diphosphatase</fullName>
        <ecNumber evidence="12">3.6.1.55</ecNumber>
    </recommendedName>
    <alternativeName>
        <fullName evidence="16">7,8-dihydro-8-oxoguanine-triphosphatase</fullName>
    </alternativeName>
    <alternativeName>
        <fullName evidence="15">Mutator protein MutT</fullName>
    </alternativeName>
    <alternativeName>
        <fullName evidence="14">dGTP pyrophosphohydrolase</fullName>
    </alternativeName>
</protein>
<evidence type="ECO:0000256" key="10">
    <source>
        <dbReference type="ARBA" id="ARBA00035861"/>
    </source>
</evidence>
<evidence type="ECO:0000313" key="19">
    <source>
        <dbReference type="Proteomes" id="UP000434580"/>
    </source>
</evidence>
<comment type="cofactor">
    <cofactor evidence="1">
        <name>Mg(2+)</name>
        <dbReference type="ChEBI" id="CHEBI:18420"/>
    </cofactor>
</comment>
<evidence type="ECO:0000256" key="16">
    <source>
        <dbReference type="ARBA" id="ARBA00042798"/>
    </source>
</evidence>
<dbReference type="PANTHER" id="PTHR47707:SF1">
    <property type="entry name" value="NUDIX HYDROLASE FAMILY PROTEIN"/>
    <property type="match status" value="1"/>
</dbReference>
<evidence type="ECO:0000256" key="5">
    <source>
        <dbReference type="ARBA" id="ARBA00022723"/>
    </source>
</evidence>
<evidence type="ECO:0000256" key="11">
    <source>
        <dbReference type="ARBA" id="ARBA00036904"/>
    </source>
</evidence>
<proteinExistence type="inferred from homology"/>
<evidence type="ECO:0000256" key="7">
    <source>
        <dbReference type="ARBA" id="ARBA00022801"/>
    </source>
</evidence>
<dbReference type="InterPro" id="IPR047127">
    <property type="entry name" value="MutT-like"/>
</dbReference>
<evidence type="ECO:0000256" key="9">
    <source>
        <dbReference type="ARBA" id="ARBA00023204"/>
    </source>
</evidence>
<dbReference type="GO" id="GO:0035539">
    <property type="term" value="F:8-oxo-7,8-dihydrodeoxyguanosine triphosphate pyrophosphatase activity"/>
    <property type="evidence" value="ECO:0007669"/>
    <property type="project" value="UniProtKB-EC"/>
</dbReference>
<reference evidence="18 19" key="1">
    <citation type="submission" date="2019-11" db="EMBL/GenBank/DDBJ databases">
        <authorList>
            <person name="Holert J."/>
        </authorList>
    </citation>
    <scope>NUCLEOTIDE SEQUENCE [LARGE SCALE GENOMIC DNA]</scope>
    <source>
        <strain evidence="18">BC5_2</strain>
    </source>
</reference>
<evidence type="ECO:0000256" key="8">
    <source>
        <dbReference type="ARBA" id="ARBA00022842"/>
    </source>
</evidence>
<keyword evidence="7 18" id="KW-0378">Hydrolase</keyword>
<evidence type="ECO:0000256" key="6">
    <source>
        <dbReference type="ARBA" id="ARBA00022763"/>
    </source>
</evidence>
<dbReference type="Gene3D" id="3.90.79.10">
    <property type="entry name" value="Nucleoside Triphosphate Pyrophosphohydrolase"/>
    <property type="match status" value="1"/>
</dbReference>
<dbReference type="InterPro" id="IPR000086">
    <property type="entry name" value="NUDIX_hydrolase_dom"/>
</dbReference>
<evidence type="ECO:0000256" key="2">
    <source>
        <dbReference type="ARBA" id="ARBA00005582"/>
    </source>
</evidence>
<dbReference type="SUPFAM" id="SSF55811">
    <property type="entry name" value="Nudix"/>
    <property type="match status" value="1"/>
</dbReference>
<dbReference type="AlphaFoldDB" id="A0A5S9QAM5"/>
<dbReference type="PROSITE" id="PS51462">
    <property type="entry name" value="NUDIX"/>
    <property type="match status" value="1"/>
</dbReference>
<organism evidence="18 19">
    <name type="scientific">BD1-7 clade bacterium</name>
    <dbReference type="NCBI Taxonomy" id="2029982"/>
    <lineage>
        <taxon>Bacteria</taxon>
        <taxon>Pseudomonadati</taxon>
        <taxon>Pseudomonadota</taxon>
        <taxon>Gammaproteobacteria</taxon>
        <taxon>Cellvibrionales</taxon>
        <taxon>Spongiibacteraceae</taxon>
        <taxon>BD1-7 clade</taxon>
    </lineage>
</organism>
<comment type="catalytic activity">
    <reaction evidence="11">
        <text>8-oxo-GTP + H2O = 8-oxo-GMP + diphosphate + H(+)</text>
        <dbReference type="Rhea" id="RHEA:67616"/>
        <dbReference type="ChEBI" id="CHEBI:15377"/>
        <dbReference type="ChEBI" id="CHEBI:15378"/>
        <dbReference type="ChEBI" id="CHEBI:33019"/>
        <dbReference type="ChEBI" id="CHEBI:143553"/>
        <dbReference type="ChEBI" id="CHEBI:145694"/>
    </reaction>
</comment>
<dbReference type="GO" id="GO:0044716">
    <property type="term" value="F:8-oxo-GDP phosphatase activity"/>
    <property type="evidence" value="ECO:0007669"/>
    <property type="project" value="TreeGrafter"/>
</dbReference>
<comment type="similarity">
    <text evidence="2">Belongs to the Nudix hydrolase family.</text>
</comment>
<accession>A0A5S9QAM5</accession>
<keyword evidence="9" id="KW-0234">DNA repair</keyword>
<evidence type="ECO:0000256" key="4">
    <source>
        <dbReference type="ARBA" id="ARBA00022705"/>
    </source>
</evidence>
<dbReference type="OrthoDB" id="9810648at2"/>
<keyword evidence="5" id="KW-0479">Metal-binding</keyword>
<dbReference type="CDD" id="cd03425">
    <property type="entry name" value="NUDIX_MutT_NudA_like"/>
    <property type="match status" value="1"/>
</dbReference>
<evidence type="ECO:0000259" key="17">
    <source>
        <dbReference type="PROSITE" id="PS51462"/>
    </source>
</evidence>
<keyword evidence="6" id="KW-0227">DNA damage</keyword>
<dbReference type="Pfam" id="PF14815">
    <property type="entry name" value="NUDIX_4"/>
    <property type="match status" value="1"/>
</dbReference>
<name>A0A5S9QAM5_9GAMM</name>
<dbReference type="GO" id="GO:0044715">
    <property type="term" value="F:8-oxo-dGDP phosphatase activity"/>
    <property type="evidence" value="ECO:0007669"/>
    <property type="project" value="TreeGrafter"/>
</dbReference>
<keyword evidence="4" id="KW-0235">DNA replication</keyword>
<dbReference type="EC" id="3.6.1.55" evidence="12"/>
<sequence>MADDKSKKAIDVVAAIIWSQAGDRILVSRRPDHLHKGGCWEFPGGKRESGESDLIALARELDEELSVTFRSALHCQSLVYEYPEKTVSLAFYHVGHLLSEEPKANEGQLWRWVEPASLSTLAFPEANQPIVDALTALVGMPVLQTLEAISA</sequence>
<evidence type="ECO:0000313" key="18">
    <source>
        <dbReference type="EMBL" id="CAA0114218.1"/>
    </source>
</evidence>
<gene>
    <name evidence="18" type="primary">mutT</name>
    <name evidence="18" type="ORF">DPBNPPHM_01808</name>
</gene>
<evidence type="ECO:0000256" key="12">
    <source>
        <dbReference type="ARBA" id="ARBA00038905"/>
    </source>
</evidence>